<dbReference type="Gene3D" id="2.60.40.1120">
    <property type="entry name" value="Carboxypeptidase-like, regulatory domain"/>
    <property type="match status" value="1"/>
</dbReference>
<gene>
    <name evidence="10" type="ORF">G8759_18635</name>
</gene>
<dbReference type="Pfam" id="PF13715">
    <property type="entry name" value="CarbopepD_reg_2"/>
    <property type="match status" value="1"/>
</dbReference>
<accession>A0A6G9AQ37</accession>
<name>A0A6G9AQ37_9BACT</name>
<keyword evidence="6 7" id="KW-0998">Cell outer membrane</keyword>
<dbReference type="Proteomes" id="UP000501802">
    <property type="component" value="Chromosome"/>
</dbReference>
<feature type="signal peptide" evidence="8">
    <location>
        <begin position="1"/>
        <end position="25"/>
    </location>
</feature>
<dbReference type="GO" id="GO:0009279">
    <property type="term" value="C:cell outer membrane"/>
    <property type="evidence" value="ECO:0007669"/>
    <property type="project" value="UniProtKB-SubCell"/>
</dbReference>
<evidence type="ECO:0000256" key="8">
    <source>
        <dbReference type="SAM" id="SignalP"/>
    </source>
</evidence>
<dbReference type="Gene3D" id="3.55.50.30">
    <property type="match status" value="1"/>
</dbReference>
<feature type="chain" id="PRO_5026185005" evidence="8">
    <location>
        <begin position="26"/>
        <end position="1138"/>
    </location>
</feature>
<dbReference type="RefSeq" id="WP_167210647.1">
    <property type="nucleotide sequence ID" value="NZ_CP050063.1"/>
</dbReference>
<comment type="similarity">
    <text evidence="7">Belongs to the TonB-dependent receptor family.</text>
</comment>
<feature type="domain" description="TonB-dependent receptor plug" evidence="9">
    <location>
        <begin position="235"/>
        <end position="342"/>
    </location>
</feature>
<protein>
    <submittedName>
        <fullName evidence="10">TonB-dependent receptor</fullName>
    </submittedName>
</protein>
<evidence type="ECO:0000259" key="9">
    <source>
        <dbReference type="Pfam" id="PF07715"/>
    </source>
</evidence>
<evidence type="ECO:0000313" key="11">
    <source>
        <dbReference type="Proteomes" id="UP000501802"/>
    </source>
</evidence>
<keyword evidence="10" id="KW-0675">Receptor</keyword>
<dbReference type="InterPro" id="IPR023996">
    <property type="entry name" value="TonB-dep_OMP_SusC/RagA"/>
</dbReference>
<dbReference type="EMBL" id="CP050063">
    <property type="protein sequence ID" value="QIP14488.1"/>
    <property type="molecule type" value="Genomic_DNA"/>
</dbReference>
<dbReference type="SUPFAM" id="SSF49464">
    <property type="entry name" value="Carboxypeptidase regulatory domain-like"/>
    <property type="match status" value="1"/>
</dbReference>
<sequence>MKKMYLSLTLWIAGTAFFSLPHSSAAQLLTRAQTKPDQPALDTRPTKARALKKVLNELERRYKVSFAYEELLMAGRLTETEPDGTTLEQNLSQLLTEQGLRYRKIKDNLYVIQPDVKPEPGIATPPAMADANQPATIAEVAVIRRLTGRITDENGTGLPGANIVEKGTATGTSTDANGDFSLNVSDGANTLIISSVGYVAQEVAIGNRSTITVQLVADNRTLDEVVVVSYGTVKKSNLTEAVSIVNVADAKKVQAASVVDQIQGRAAGVTVASAGGAPGATASIKIRGSSTFGSNQDPIYIIDGVIIGSASSDFNPNDIETVTILKDAAATALYGSRGMNGAIVITTKRGKAGKAVIDYNGYYGVQNIDHRLPLATRDQYIKTWTAAYQNGKLPVPDFGQGGFDTDWQKELIKPGTITDHNVSISGGVDNGVNKSNYRISGGYFSQDGTIRGRKTDGTEVSPYFKRYSARVNAGTTRGKLTIGESAYLAYTNERRVIGQPFDNVIRMPPTIPVFDPTNASGYGYGNANNATFGTNPIGQQAKDDNLANSYKLLGNVYGEYAILPWLSYRLSVGLDFSNYQNKYFARPGALSYNSPSAPNGILDDRNGRFFNTLIENTLNINKTIGKHQVSALLGYTRQRFDQNEIYSHTEGIVGEFYQQGAGTASPRTDGFSSISGLISYLGRVNYTFNDKYNIQANLRRDASSNFPKDNQVAYFPSVSAAWNINKETFMRNIPAIGDLRLRASYGSVGNQAIAPYSLDPTIQPNLNYVLGGGNVIVPGASNRQLQNSNLKWESKTTTDVGIDATFLNGKIQLQADYFYSLSKNLLLRVPLPITAGNQGDNPYDNLGKIENKGFELSLTYQDKSGDFRYSINGQLTSIHNKALQLVPSNGNQPLYGYGNVTRTEVNGPLAGFYVLRQAGIFQNQAEIDAAAKQPNVTPGDVRYVDTNGDGQINNDDRQIVGTPFPKFEYGANISLSYKNIDFTVFFQGVSGNLLFNRSRNWTDRFDDVQNVRSDVTFWTGPGSSTTTPKPIKGDPTLNPAFNTDRWVESGAYGRIRTMQLAYNFPTAMLTRLKMGSARIYVNAQNLLTITKYSGYNPDVIGDVGDGNPQNRGNYIGRGIDQGNYPVSRVISAGLQLSF</sequence>
<evidence type="ECO:0000256" key="7">
    <source>
        <dbReference type="PROSITE-ProRule" id="PRU01360"/>
    </source>
</evidence>
<keyword evidence="2 7" id="KW-0813">Transport</keyword>
<dbReference type="InterPro" id="IPR023997">
    <property type="entry name" value="TonB-dep_OMP_SusC/RagA_CS"/>
</dbReference>
<dbReference type="SUPFAM" id="SSF56935">
    <property type="entry name" value="Porins"/>
    <property type="match status" value="1"/>
</dbReference>
<dbReference type="Pfam" id="PF07715">
    <property type="entry name" value="Plug"/>
    <property type="match status" value="1"/>
</dbReference>
<dbReference type="InterPro" id="IPR039426">
    <property type="entry name" value="TonB-dep_rcpt-like"/>
</dbReference>
<dbReference type="KEGG" id="spib:G8759_18635"/>
<dbReference type="InterPro" id="IPR037066">
    <property type="entry name" value="Plug_dom_sf"/>
</dbReference>
<keyword evidence="8" id="KW-0732">Signal</keyword>
<dbReference type="Gene3D" id="2.40.170.20">
    <property type="entry name" value="TonB-dependent receptor, beta-barrel domain"/>
    <property type="match status" value="1"/>
</dbReference>
<evidence type="ECO:0000256" key="2">
    <source>
        <dbReference type="ARBA" id="ARBA00022448"/>
    </source>
</evidence>
<evidence type="ECO:0000313" key="10">
    <source>
        <dbReference type="EMBL" id="QIP14488.1"/>
    </source>
</evidence>
<keyword evidence="3 7" id="KW-1134">Transmembrane beta strand</keyword>
<comment type="subcellular location">
    <subcellularLocation>
        <location evidence="1 7">Cell outer membrane</location>
        <topology evidence="1 7">Multi-pass membrane protein</topology>
    </subcellularLocation>
</comment>
<evidence type="ECO:0000256" key="3">
    <source>
        <dbReference type="ARBA" id="ARBA00022452"/>
    </source>
</evidence>
<dbReference type="Gene3D" id="2.170.130.10">
    <property type="entry name" value="TonB-dependent receptor, plug domain"/>
    <property type="match status" value="1"/>
</dbReference>
<keyword evidence="4 7" id="KW-0812">Transmembrane</keyword>
<evidence type="ECO:0000256" key="6">
    <source>
        <dbReference type="ARBA" id="ARBA00023237"/>
    </source>
</evidence>
<reference evidence="10 11" key="1">
    <citation type="submission" date="2020-03" db="EMBL/GenBank/DDBJ databases">
        <authorList>
            <person name="Kim M.K."/>
        </authorList>
    </citation>
    <scope>NUCLEOTIDE SEQUENCE [LARGE SCALE GENOMIC DNA]</scope>
    <source>
        <strain evidence="10 11">BT328</strain>
    </source>
</reference>
<dbReference type="NCBIfam" id="TIGR04056">
    <property type="entry name" value="OMP_RagA_SusC"/>
    <property type="match status" value="1"/>
</dbReference>
<evidence type="ECO:0000256" key="4">
    <source>
        <dbReference type="ARBA" id="ARBA00022692"/>
    </source>
</evidence>
<dbReference type="InterPro" id="IPR008969">
    <property type="entry name" value="CarboxyPept-like_regulatory"/>
</dbReference>
<evidence type="ECO:0000256" key="1">
    <source>
        <dbReference type="ARBA" id="ARBA00004571"/>
    </source>
</evidence>
<dbReference type="InterPro" id="IPR012910">
    <property type="entry name" value="Plug_dom"/>
</dbReference>
<keyword evidence="11" id="KW-1185">Reference proteome</keyword>
<dbReference type="PROSITE" id="PS52016">
    <property type="entry name" value="TONB_DEPENDENT_REC_3"/>
    <property type="match status" value="1"/>
</dbReference>
<keyword evidence="5 7" id="KW-0472">Membrane</keyword>
<proteinExistence type="inferred from homology"/>
<organism evidence="10 11">
    <name type="scientific">Spirosoma aureum</name>
    <dbReference type="NCBI Taxonomy" id="2692134"/>
    <lineage>
        <taxon>Bacteria</taxon>
        <taxon>Pseudomonadati</taxon>
        <taxon>Bacteroidota</taxon>
        <taxon>Cytophagia</taxon>
        <taxon>Cytophagales</taxon>
        <taxon>Cytophagaceae</taxon>
        <taxon>Spirosoma</taxon>
    </lineage>
</organism>
<dbReference type="NCBIfam" id="TIGR04057">
    <property type="entry name" value="SusC_RagA_signa"/>
    <property type="match status" value="1"/>
</dbReference>
<dbReference type="InterPro" id="IPR036942">
    <property type="entry name" value="Beta-barrel_TonB_sf"/>
</dbReference>
<evidence type="ECO:0000256" key="5">
    <source>
        <dbReference type="ARBA" id="ARBA00023136"/>
    </source>
</evidence>
<dbReference type="AlphaFoldDB" id="A0A6G9AQ37"/>